<evidence type="ECO:0000256" key="1">
    <source>
        <dbReference type="ARBA" id="ARBA00022478"/>
    </source>
</evidence>
<evidence type="ECO:0000256" key="12">
    <source>
        <dbReference type="HAMAP-Rule" id="MF_00974"/>
    </source>
</evidence>
<evidence type="ECO:0000313" key="15">
    <source>
        <dbReference type="Proteomes" id="UP001216390"/>
    </source>
</evidence>
<proteinExistence type="inferred from homology"/>
<dbReference type="InterPro" id="IPR037068">
    <property type="entry name" value="DNA_primase_core_N_sf"/>
</dbReference>
<keyword evidence="2 12" id="KW-0639">Primosome</keyword>
<keyword evidence="4 12" id="KW-0548">Nucleotidyltransferase</keyword>
<keyword evidence="11 12" id="KW-0804">Transcription</keyword>
<evidence type="ECO:0000256" key="4">
    <source>
        <dbReference type="ARBA" id="ARBA00022695"/>
    </source>
</evidence>
<dbReference type="Pfam" id="PF13155">
    <property type="entry name" value="Toprim_2"/>
    <property type="match status" value="1"/>
</dbReference>
<dbReference type="SUPFAM" id="SSF56731">
    <property type="entry name" value="DNA primase core"/>
    <property type="match status" value="1"/>
</dbReference>
<dbReference type="Gene3D" id="3.90.980.10">
    <property type="entry name" value="DNA primase, catalytic core, N-terminal domain"/>
    <property type="match status" value="1"/>
</dbReference>
<dbReference type="RefSeq" id="WP_272734820.1">
    <property type="nucleotide sequence ID" value="NZ_CP116942.1"/>
</dbReference>
<dbReference type="GO" id="GO:1990077">
    <property type="term" value="C:primosome complex"/>
    <property type="evidence" value="ECO:0007669"/>
    <property type="project" value="UniProtKB-KW"/>
</dbReference>
<keyword evidence="7 12" id="KW-0863">Zinc-finger</keyword>
<dbReference type="PANTHER" id="PTHR30313:SF2">
    <property type="entry name" value="DNA PRIMASE"/>
    <property type="match status" value="1"/>
</dbReference>
<dbReference type="InterPro" id="IPR006171">
    <property type="entry name" value="TOPRIM_dom"/>
</dbReference>
<sequence>MGIVDDDIATVRDRTDMVAVASQFMQVKRVGTRWVGLCPFHGEKTPSFSINPTEKLYYCFGCQAKGDVITLVRELQHTDFVGAIEWLAGQCGVQLRYTDKGQGESRKRRSLLVGALERAVDFYHDRLLTGPEAGPARAYLRQRGFDGETVRRFRVGWAPDDWDQLARHLRLPDKELVDTGLGFVNRRRRQQDFFRGRVLFPIFDAQGSPIGFGGRVLPGGDGPKYRNTGQTQLYDKSKVLYGLNWAKDAAVKADEVIVCEGYTDVIGFASAGLTQAVATCGTSLTEEHVRMLKRFARRLVLAFDPDAAGAAAAERVYAWEQAHDLEVVVADLPAGEDPGDLARSDPDRLRAAVEDPTPFLGFRVGRALAAGRTDSPEGRARTAQAALDVIREHPSELIRDQYVMEVADECRIDVDRLRASLRTGAHPRPVDPTPRRRTGADTPETVALRLAVDADHRPTMLPLLHEVLFVDDLHAAAFRALREADGDLHAALDAADPGASELLVRLAAEEATGDPEDSRRTLLRLEGLREVDRLRRELRRDGDPAALQPLLAWLLVRLEEVRPDNRPAREVEDQLLGWLADRAEERS</sequence>
<evidence type="ECO:0000259" key="13">
    <source>
        <dbReference type="PROSITE" id="PS50880"/>
    </source>
</evidence>
<comment type="cofactor">
    <cofactor evidence="12">
        <name>Zn(2+)</name>
        <dbReference type="ChEBI" id="CHEBI:29105"/>
    </cofactor>
    <text evidence="12">Binds 1 zinc ion per monomer.</text>
</comment>
<evidence type="ECO:0000256" key="11">
    <source>
        <dbReference type="ARBA" id="ARBA00023163"/>
    </source>
</evidence>
<comment type="catalytic activity">
    <reaction evidence="12">
        <text>ssDNA + n NTP = ssDNA/pppN(pN)n-1 hybrid + (n-1) diphosphate.</text>
        <dbReference type="EC" id="2.7.7.101"/>
    </reaction>
</comment>
<dbReference type="NCBIfam" id="TIGR01391">
    <property type="entry name" value="dnaG"/>
    <property type="match status" value="1"/>
</dbReference>
<dbReference type="SMART" id="SM00493">
    <property type="entry name" value="TOPRIM"/>
    <property type="match status" value="1"/>
</dbReference>
<dbReference type="Pfam" id="PF08275">
    <property type="entry name" value="DNAG_N"/>
    <property type="match status" value="1"/>
</dbReference>
<dbReference type="InterPro" id="IPR030846">
    <property type="entry name" value="DnaG_bac"/>
</dbReference>
<dbReference type="InterPro" id="IPR019475">
    <property type="entry name" value="DNA_primase_DnaB-bd"/>
</dbReference>
<dbReference type="EMBL" id="CP116942">
    <property type="protein sequence ID" value="WCO65295.1"/>
    <property type="molecule type" value="Genomic_DNA"/>
</dbReference>
<dbReference type="KEGG" id="ima:PO878_12395"/>
<dbReference type="EC" id="2.7.7.101" evidence="12"/>
<keyword evidence="5 12" id="KW-0235">DNA replication</keyword>
<dbReference type="HAMAP" id="MF_00974">
    <property type="entry name" value="DNA_primase_DnaG"/>
    <property type="match status" value="1"/>
</dbReference>
<evidence type="ECO:0000256" key="5">
    <source>
        <dbReference type="ARBA" id="ARBA00022705"/>
    </source>
</evidence>
<comment type="domain">
    <text evidence="12">Contains an N-terminal zinc-binding domain, a central core domain that contains the primase activity, and a C-terminal DnaB-binding domain.</text>
</comment>
<dbReference type="GO" id="GO:0006269">
    <property type="term" value="P:DNA replication, synthesis of primer"/>
    <property type="evidence" value="ECO:0007669"/>
    <property type="project" value="UniProtKB-UniRule"/>
</dbReference>
<dbReference type="SUPFAM" id="SSF57783">
    <property type="entry name" value="Zinc beta-ribbon"/>
    <property type="match status" value="1"/>
</dbReference>
<reference evidence="14" key="1">
    <citation type="submission" date="2023-01" db="EMBL/GenBank/DDBJ databases">
        <title>The diversity of Class Acidimicrobiia in South China Sea sediment environments and the proposal of Iamia marina sp. nov., a novel species of the genus Iamia.</title>
        <authorList>
            <person name="He Y."/>
            <person name="Tian X."/>
        </authorList>
    </citation>
    <scope>NUCLEOTIDE SEQUENCE</scope>
    <source>
        <strain evidence="14">DSM 19957</strain>
    </source>
</reference>
<dbReference type="GO" id="GO:0008270">
    <property type="term" value="F:zinc ion binding"/>
    <property type="evidence" value="ECO:0007669"/>
    <property type="project" value="UniProtKB-UniRule"/>
</dbReference>
<feature type="zinc finger region" description="CHC2-type" evidence="12">
    <location>
        <begin position="38"/>
        <end position="62"/>
    </location>
</feature>
<evidence type="ECO:0000256" key="10">
    <source>
        <dbReference type="ARBA" id="ARBA00023125"/>
    </source>
</evidence>
<evidence type="ECO:0000313" key="14">
    <source>
        <dbReference type="EMBL" id="WCO65295.1"/>
    </source>
</evidence>
<keyword evidence="10 12" id="KW-0238">DNA-binding</keyword>
<dbReference type="AlphaFoldDB" id="A0AAE9Y3Q5"/>
<keyword evidence="15" id="KW-1185">Reference proteome</keyword>
<gene>
    <name evidence="12 14" type="primary">dnaG</name>
    <name evidence="14" type="ORF">PO878_12395</name>
</gene>
<dbReference type="GO" id="GO:0005737">
    <property type="term" value="C:cytoplasm"/>
    <property type="evidence" value="ECO:0007669"/>
    <property type="project" value="TreeGrafter"/>
</dbReference>
<evidence type="ECO:0000256" key="2">
    <source>
        <dbReference type="ARBA" id="ARBA00022515"/>
    </source>
</evidence>
<keyword evidence="6 12" id="KW-0479">Metal-binding</keyword>
<dbReference type="Proteomes" id="UP001216390">
    <property type="component" value="Chromosome"/>
</dbReference>
<keyword evidence="9" id="KW-0460">Magnesium</keyword>
<dbReference type="GO" id="GO:0003899">
    <property type="term" value="F:DNA-directed RNA polymerase activity"/>
    <property type="evidence" value="ECO:0007669"/>
    <property type="project" value="UniProtKB-UniRule"/>
</dbReference>
<dbReference type="Pfam" id="PF01807">
    <property type="entry name" value="Zn_ribbon_DnaG"/>
    <property type="match status" value="1"/>
</dbReference>
<comment type="similarity">
    <text evidence="12">Belongs to the DnaG primase family.</text>
</comment>
<protein>
    <recommendedName>
        <fullName evidence="12">DNA primase</fullName>
        <ecNumber evidence="12">2.7.7.101</ecNumber>
    </recommendedName>
</protein>
<evidence type="ECO:0000256" key="9">
    <source>
        <dbReference type="ARBA" id="ARBA00022842"/>
    </source>
</evidence>
<comment type="subunit">
    <text evidence="12">Monomer. Interacts with DnaB.</text>
</comment>
<dbReference type="InterPro" id="IPR002694">
    <property type="entry name" value="Znf_CHC2"/>
</dbReference>
<dbReference type="Gene3D" id="3.40.1360.10">
    <property type="match status" value="1"/>
</dbReference>
<dbReference type="InterPro" id="IPR013264">
    <property type="entry name" value="DNAG_N"/>
</dbReference>
<dbReference type="InterPro" id="IPR036977">
    <property type="entry name" value="DNA_primase_Znf_CHC2"/>
</dbReference>
<accession>A0AAE9Y3Q5</accession>
<dbReference type="CDD" id="cd03364">
    <property type="entry name" value="TOPRIM_DnaG_primases"/>
    <property type="match status" value="1"/>
</dbReference>
<evidence type="ECO:0000256" key="7">
    <source>
        <dbReference type="ARBA" id="ARBA00022771"/>
    </source>
</evidence>
<dbReference type="Gene3D" id="3.90.580.10">
    <property type="entry name" value="Zinc finger, CHC2-type domain"/>
    <property type="match status" value="1"/>
</dbReference>
<evidence type="ECO:0000256" key="8">
    <source>
        <dbReference type="ARBA" id="ARBA00022833"/>
    </source>
</evidence>
<dbReference type="PROSITE" id="PS50880">
    <property type="entry name" value="TOPRIM"/>
    <property type="match status" value="1"/>
</dbReference>
<name>A0AAE9Y3Q5_9ACTN</name>
<feature type="domain" description="Toprim" evidence="13">
    <location>
        <begin position="254"/>
        <end position="333"/>
    </location>
</feature>
<dbReference type="Pfam" id="PF10410">
    <property type="entry name" value="DnaB_bind"/>
    <property type="match status" value="1"/>
</dbReference>
<dbReference type="InterPro" id="IPR006295">
    <property type="entry name" value="DNA_primase_DnaG"/>
</dbReference>
<keyword evidence="1 12" id="KW-0240">DNA-directed RNA polymerase</keyword>
<keyword evidence="3 12" id="KW-0808">Transferase</keyword>
<dbReference type="InterPro" id="IPR034151">
    <property type="entry name" value="TOPRIM_DnaG_bac"/>
</dbReference>
<evidence type="ECO:0000256" key="3">
    <source>
        <dbReference type="ARBA" id="ARBA00022679"/>
    </source>
</evidence>
<keyword evidence="8 12" id="KW-0862">Zinc</keyword>
<dbReference type="InterPro" id="IPR050219">
    <property type="entry name" value="DnaG_primase"/>
</dbReference>
<evidence type="ECO:0000256" key="6">
    <source>
        <dbReference type="ARBA" id="ARBA00022723"/>
    </source>
</evidence>
<dbReference type="SMART" id="SM00400">
    <property type="entry name" value="ZnF_CHCC"/>
    <property type="match status" value="1"/>
</dbReference>
<dbReference type="GO" id="GO:0003677">
    <property type="term" value="F:DNA binding"/>
    <property type="evidence" value="ECO:0007669"/>
    <property type="project" value="UniProtKB-KW"/>
</dbReference>
<organism evidence="14 15">
    <name type="scientific">Iamia majanohamensis</name>
    <dbReference type="NCBI Taxonomy" id="467976"/>
    <lineage>
        <taxon>Bacteria</taxon>
        <taxon>Bacillati</taxon>
        <taxon>Actinomycetota</taxon>
        <taxon>Acidimicrobiia</taxon>
        <taxon>Acidimicrobiales</taxon>
        <taxon>Iamiaceae</taxon>
        <taxon>Iamia</taxon>
    </lineage>
</organism>
<dbReference type="PANTHER" id="PTHR30313">
    <property type="entry name" value="DNA PRIMASE"/>
    <property type="match status" value="1"/>
</dbReference>
<dbReference type="GO" id="GO:0000428">
    <property type="term" value="C:DNA-directed RNA polymerase complex"/>
    <property type="evidence" value="ECO:0007669"/>
    <property type="project" value="UniProtKB-KW"/>
</dbReference>
<comment type="function">
    <text evidence="12">RNA polymerase that catalyzes the synthesis of short RNA molecules used as primers for DNA polymerase during DNA replication.</text>
</comment>